<name>A0A1X2ZNB1_BIFAD</name>
<evidence type="ECO:0000313" key="2">
    <source>
        <dbReference type="EMBL" id="OSG95908.1"/>
    </source>
</evidence>
<protein>
    <submittedName>
        <fullName evidence="2">Polysaccharide pyruvyl transferase</fullName>
    </submittedName>
</protein>
<proteinExistence type="predicted"/>
<dbReference type="EMBL" id="QRVT01000004">
    <property type="protein sequence ID" value="RGS64397.1"/>
    <property type="molecule type" value="Genomic_DNA"/>
</dbReference>
<dbReference type="EMBL" id="LNKH01000010">
    <property type="protein sequence ID" value="OSG95908.1"/>
    <property type="molecule type" value="Genomic_DNA"/>
</dbReference>
<dbReference type="Proteomes" id="UP000285462">
    <property type="component" value="Unassembled WGS sequence"/>
</dbReference>
<dbReference type="Pfam" id="PF04230">
    <property type="entry name" value="PS_pyruv_trans"/>
    <property type="match status" value="1"/>
</dbReference>
<dbReference type="InterPro" id="IPR007345">
    <property type="entry name" value="Polysacch_pyruvyl_Trfase"/>
</dbReference>
<dbReference type="RefSeq" id="WP_085381132.1">
    <property type="nucleotide sequence ID" value="NZ_JAQCOT010000012.1"/>
</dbReference>
<dbReference type="GO" id="GO:0016740">
    <property type="term" value="F:transferase activity"/>
    <property type="evidence" value="ECO:0007669"/>
    <property type="project" value="UniProtKB-KW"/>
</dbReference>
<feature type="domain" description="Polysaccharide pyruvyl transferase" evidence="1">
    <location>
        <begin position="50"/>
        <end position="295"/>
    </location>
</feature>
<accession>A0A1X2ZNB1</accession>
<keyword evidence="2" id="KW-0808">Transferase</keyword>
<evidence type="ECO:0000313" key="4">
    <source>
        <dbReference type="Proteomes" id="UP000193905"/>
    </source>
</evidence>
<dbReference type="AlphaFoldDB" id="A0A1X2ZNB1"/>
<evidence type="ECO:0000259" key="1">
    <source>
        <dbReference type="Pfam" id="PF04230"/>
    </source>
</evidence>
<reference evidence="2 4" key="1">
    <citation type="journal article" date="2016" name="Sci. Rep.">
        <title>Evaluation of genetic diversity among strains of the human gut commensal Bifidobacterium adolescentis.</title>
        <authorList>
            <person name="Duranti S."/>
            <person name="Milani C."/>
            <person name="Lugli G.A."/>
            <person name="Mancabelli L."/>
            <person name="Turroni F."/>
            <person name="Ferrario C."/>
            <person name="Mangifesta M."/>
            <person name="Viappiani A."/>
            <person name="Sanchez B."/>
            <person name="Margolles A."/>
            <person name="van Sinderen D."/>
            <person name="Ventura M."/>
        </authorList>
    </citation>
    <scope>NUCLEOTIDE SEQUENCE [LARGE SCALE GENOMIC DNA]</scope>
    <source>
        <strain evidence="2 4">AL46-2</strain>
    </source>
</reference>
<dbReference type="Proteomes" id="UP000193905">
    <property type="component" value="Unassembled WGS sequence"/>
</dbReference>
<reference evidence="3 5" key="2">
    <citation type="submission" date="2018-08" db="EMBL/GenBank/DDBJ databases">
        <title>A genome reference for cultivated species of the human gut microbiota.</title>
        <authorList>
            <person name="Zou Y."/>
            <person name="Xue W."/>
            <person name="Luo G."/>
        </authorList>
    </citation>
    <scope>NUCLEOTIDE SEQUENCE [LARGE SCALE GENOMIC DNA]</scope>
    <source>
        <strain evidence="3 5">AF21-27</strain>
    </source>
</reference>
<gene>
    <name evidence="2" type="ORF">AL0462_1506</name>
    <name evidence="3" type="ORF">DWX79_07160</name>
</gene>
<sequence length="368" mass="41916">MSVLSEAKSLIKQSLNAVQAPRNRKEFLSSLHNDENKPAILLTNTAAYRNLGDHAITMGEYAFLDHYFPGYQVIEITAPQWRNMRGLDIKYSMPNVEAVFLHGGGYMGTLWGGNEENNAMSQINHAGDLPCVYFPQTVFYEGGSAAVSLKERQKFYQAHENTLFCMRDRRSYDFMRKEFSFAKTRTIYTPDIALFLDDPIGQQARYGVTLCFRHDEEKASDDASLKHIVALLDRQQLSHHYTDTVADHSFPLTQREDEVHDKLREFKSSQLVITDRLHAMVFCAITHTPCIAFNNINGKVEGVNQWIKDLDYVRLTVPEAVTEDLIAELIYCDTSRSQSTRQLLQGAYDDMSRSLAGFTGLRMQVQGE</sequence>
<organism evidence="2 4">
    <name type="scientific">Bifidobacterium adolescentis</name>
    <dbReference type="NCBI Taxonomy" id="1680"/>
    <lineage>
        <taxon>Bacteria</taxon>
        <taxon>Bacillati</taxon>
        <taxon>Actinomycetota</taxon>
        <taxon>Actinomycetes</taxon>
        <taxon>Bifidobacteriales</taxon>
        <taxon>Bifidobacteriaceae</taxon>
        <taxon>Bifidobacterium</taxon>
    </lineage>
</organism>
<comment type="caution">
    <text evidence="2">The sequence shown here is derived from an EMBL/GenBank/DDBJ whole genome shotgun (WGS) entry which is preliminary data.</text>
</comment>
<evidence type="ECO:0000313" key="5">
    <source>
        <dbReference type="Proteomes" id="UP000285462"/>
    </source>
</evidence>
<evidence type="ECO:0000313" key="3">
    <source>
        <dbReference type="EMBL" id="RGS64397.1"/>
    </source>
</evidence>